<dbReference type="Gene3D" id="1.25.40.390">
    <property type="match status" value="1"/>
</dbReference>
<dbReference type="InterPro" id="IPR033985">
    <property type="entry name" value="SusD-like_N"/>
</dbReference>
<evidence type="ECO:0000256" key="3">
    <source>
        <dbReference type="ARBA" id="ARBA00022729"/>
    </source>
</evidence>
<dbReference type="Pfam" id="PF07980">
    <property type="entry name" value="SusD_RagB"/>
    <property type="match status" value="1"/>
</dbReference>
<evidence type="ECO:0000256" key="4">
    <source>
        <dbReference type="ARBA" id="ARBA00023136"/>
    </source>
</evidence>
<evidence type="ECO:0000259" key="7">
    <source>
        <dbReference type="Pfam" id="PF14322"/>
    </source>
</evidence>
<comment type="similarity">
    <text evidence="2">Belongs to the SusD family.</text>
</comment>
<reference evidence="8 9" key="1">
    <citation type="submission" date="2018-02" db="EMBL/GenBank/DDBJ databases">
        <title>Sphingobacterium KA21.</title>
        <authorList>
            <person name="Vasarhelyi B.M."/>
            <person name="Deshmukh S."/>
            <person name="Balint B."/>
            <person name="Kukolya J."/>
        </authorList>
    </citation>
    <scope>NUCLEOTIDE SEQUENCE [LARGE SCALE GENOMIC DNA]</scope>
    <source>
        <strain evidence="8 9">Ka21</strain>
    </source>
</reference>
<evidence type="ECO:0008006" key="10">
    <source>
        <dbReference type="Google" id="ProtNLM"/>
    </source>
</evidence>
<name>A0ABR9T404_9SPHI</name>
<keyword evidence="4" id="KW-0472">Membrane</keyword>
<comment type="subcellular location">
    <subcellularLocation>
        <location evidence="1">Cell outer membrane</location>
    </subcellularLocation>
</comment>
<evidence type="ECO:0000256" key="5">
    <source>
        <dbReference type="ARBA" id="ARBA00023237"/>
    </source>
</evidence>
<dbReference type="SUPFAM" id="SSF48452">
    <property type="entry name" value="TPR-like"/>
    <property type="match status" value="1"/>
</dbReference>
<feature type="domain" description="RagB/SusD" evidence="6">
    <location>
        <begin position="334"/>
        <end position="445"/>
    </location>
</feature>
<accession>A0ABR9T404</accession>
<comment type="caution">
    <text evidence="8">The sequence shown here is derived from an EMBL/GenBank/DDBJ whole genome shotgun (WGS) entry which is preliminary data.</text>
</comment>
<keyword evidence="9" id="KW-1185">Reference proteome</keyword>
<evidence type="ECO:0000313" key="9">
    <source>
        <dbReference type="Proteomes" id="UP000618319"/>
    </source>
</evidence>
<evidence type="ECO:0000259" key="6">
    <source>
        <dbReference type="Pfam" id="PF07980"/>
    </source>
</evidence>
<keyword evidence="3" id="KW-0732">Signal</keyword>
<dbReference type="InterPro" id="IPR011990">
    <property type="entry name" value="TPR-like_helical_dom_sf"/>
</dbReference>
<keyword evidence="5" id="KW-0998">Cell outer membrane</keyword>
<dbReference type="EMBL" id="PSKQ01000017">
    <property type="protein sequence ID" value="MBE8719779.1"/>
    <property type="molecule type" value="Genomic_DNA"/>
</dbReference>
<protein>
    <recommendedName>
        <fullName evidence="10">RagB/SusD family nutrient uptake outer membrane protein</fullName>
    </recommendedName>
</protein>
<feature type="domain" description="SusD-like N-terminal" evidence="7">
    <location>
        <begin position="20"/>
        <end position="221"/>
    </location>
</feature>
<organism evidence="8 9">
    <name type="scientific">Sphingobacterium pedocola</name>
    <dbReference type="NCBI Taxonomy" id="2082722"/>
    <lineage>
        <taxon>Bacteria</taxon>
        <taxon>Pseudomonadati</taxon>
        <taxon>Bacteroidota</taxon>
        <taxon>Sphingobacteriia</taxon>
        <taxon>Sphingobacteriales</taxon>
        <taxon>Sphingobacteriaceae</taxon>
        <taxon>Sphingobacterium</taxon>
    </lineage>
</organism>
<dbReference type="Pfam" id="PF14322">
    <property type="entry name" value="SusD-like_3"/>
    <property type="match status" value="1"/>
</dbReference>
<evidence type="ECO:0000313" key="8">
    <source>
        <dbReference type="EMBL" id="MBE8719779.1"/>
    </source>
</evidence>
<dbReference type="Proteomes" id="UP000618319">
    <property type="component" value="Unassembled WGS sequence"/>
</dbReference>
<proteinExistence type="inferred from homology"/>
<sequence length="453" mass="51910">MRIFYIIITCVCMISCTKSDFLAEKPRSSMLVPSTVEDYQLLLNNPLINEGTTGLGLISSDDVYFDQESLEAISPLVRHVYLWDRDMYAGEQQVKDWNNGYFAVFIANNVIEGIEDVIGTTKNKRDVLGQAFFKRAYAYFDLATHFCEYVDDANDSQLGLPLRTTADVNVIEQRASLEQTFELIKSDLLQAKDLLIHSVPVQDKYRPSVLSCFALLSRMELYRGNYEGAEIYADSCLKLSDGLLDYNNIDLTVSNPFTSDHVEIIYKTTCPMYVELYGADFSPARVNPLLIELFNANEPRRRLYFGTDSRGLSYANYSYTGFSTFPFTGLATDEIYLIKAESATRNGNLSEAQEKFENFLRMRYSDIPYDLEELSKDKEKMMDMVLLERRKELVWRGSRWLDLKRLNAEGYSISVRRQQAVGAEFSLLPNDPKYIFSIPVSEINRSGITQNLR</sequence>
<dbReference type="InterPro" id="IPR012944">
    <property type="entry name" value="SusD_RagB_dom"/>
</dbReference>
<evidence type="ECO:0000256" key="2">
    <source>
        <dbReference type="ARBA" id="ARBA00006275"/>
    </source>
</evidence>
<gene>
    <name evidence="8" type="ORF">C4F40_03430</name>
</gene>
<evidence type="ECO:0000256" key="1">
    <source>
        <dbReference type="ARBA" id="ARBA00004442"/>
    </source>
</evidence>